<dbReference type="OrthoDB" id="9773549at2"/>
<dbReference type="InterPro" id="IPR052897">
    <property type="entry name" value="Sec-Metab_Biosynth_Hydrolase"/>
</dbReference>
<dbReference type="Gene3D" id="3.40.50.1820">
    <property type="entry name" value="alpha/beta hydrolase"/>
    <property type="match status" value="1"/>
</dbReference>
<accession>A0A3E0H3H3</accession>
<dbReference type="EMBL" id="QUNO01000015">
    <property type="protein sequence ID" value="REH37068.1"/>
    <property type="molecule type" value="Genomic_DNA"/>
</dbReference>
<evidence type="ECO:0000313" key="3">
    <source>
        <dbReference type="Proteomes" id="UP000256269"/>
    </source>
</evidence>
<dbReference type="RefSeq" id="WP_116179227.1">
    <property type="nucleotide sequence ID" value="NZ_CP144375.1"/>
</dbReference>
<comment type="caution">
    <text evidence="2">The sequence shown here is derived from an EMBL/GenBank/DDBJ whole genome shotgun (WGS) entry which is preliminary data.</text>
</comment>
<dbReference type="GO" id="GO:0016787">
    <property type="term" value="F:hydrolase activity"/>
    <property type="evidence" value="ECO:0007669"/>
    <property type="project" value="UniProtKB-KW"/>
</dbReference>
<name>A0A3E0H3H3_9PSEU</name>
<dbReference type="InterPro" id="IPR029058">
    <property type="entry name" value="AB_hydrolase_fold"/>
</dbReference>
<dbReference type="SUPFAM" id="SSF53474">
    <property type="entry name" value="alpha/beta-Hydrolases"/>
    <property type="match status" value="1"/>
</dbReference>
<keyword evidence="3" id="KW-1185">Reference proteome</keyword>
<organism evidence="2 3">
    <name type="scientific">Kutzneria buriramensis</name>
    <dbReference type="NCBI Taxonomy" id="1045776"/>
    <lineage>
        <taxon>Bacteria</taxon>
        <taxon>Bacillati</taxon>
        <taxon>Actinomycetota</taxon>
        <taxon>Actinomycetes</taxon>
        <taxon>Pseudonocardiales</taxon>
        <taxon>Pseudonocardiaceae</taxon>
        <taxon>Kutzneria</taxon>
    </lineage>
</organism>
<sequence length="243" mass="26413">MATYVLVPGGWRGGWWFEPLAQRLRAEGHEAYPVTLSGVGDRVVNLDTHIQDVIDVLTAEDLHDVVLCGHSYGGMVVSGVADRAPERVDSVVYVDAYVPEDGDSCFTLTSDAYRAVFLEQSRGDGHSVQPRQGGDPRTTAQPLATFLQAIRLTGSLERFRRRDYVYLSGWTGSPFTDLYERLSQDPAWHVHTLPVGHDVMAAAADELAEILLAQQIRDGGDAGLDGVLGSVAETEHQPGLGGR</sequence>
<dbReference type="Proteomes" id="UP000256269">
    <property type="component" value="Unassembled WGS sequence"/>
</dbReference>
<dbReference type="AlphaFoldDB" id="A0A3E0H3H3"/>
<dbReference type="InterPro" id="IPR000073">
    <property type="entry name" value="AB_hydrolase_1"/>
</dbReference>
<gene>
    <name evidence="2" type="ORF">BCF44_11572</name>
</gene>
<dbReference type="PANTHER" id="PTHR37017:SF11">
    <property type="entry name" value="ESTERASE_LIPASE_THIOESTERASE DOMAIN-CONTAINING PROTEIN"/>
    <property type="match status" value="1"/>
</dbReference>
<proteinExistence type="predicted"/>
<protein>
    <submittedName>
        <fullName evidence="2">Alpha/beta hydrolase family protein</fullName>
    </submittedName>
</protein>
<reference evidence="2 3" key="1">
    <citation type="submission" date="2018-08" db="EMBL/GenBank/DDBJ databases">
        <title>Genomic Encyclopedia of Archaeal and Bacterial Type Strains, Phase II (KMG-II): from individual species to whole genera.</title>
        <authorList>
            <person name="Goeker M."/>
        </authorList>
    </citation>
    <scope>NUCLEOTIDE SEQUENCE [LARGE SCALE GENOMIC DNA]</scope>
    <source>
        <strain evidence="2 3">DSM 45791</strain>
    </source>
</reference>
<evidence type="ECO:0000259" key="1">
    <source>
        <dbReference type="Pfam" id="PF12697"/>
    </source>
</evidence>
<evidence type="ECO:0000313" key="2">
    <source>
        <dbReference type="EMBL" id="REH37068.1"/>
    </source>
</evidence>
<keyword evidence="2" id="KW-0378">Hydrolase</keyword>
<dbReference type="PANTHER" id="PTHR37017">
    <property type="entry name" value="AB HYDROLASE-1 DOMAIN-CONTAINING PROTEIN-RELATED"/>
    <property type="match status" value="1"/>
</dbReference>
<feature type="domain" description="AB hydrolase-1" evidence="1">
    <location>
        <begin position="5"/>
        <end position="209"/>
    </location>
</feature>
<dbReference type="Pfam" id="PF12697">
    <property type="entry name" value="Abhydrolase_6"/>
    <property type="match status" value="1"/>
</dbReference>